<evidence type="ECO:0000313" key="5">
    <source>
        <dbReference type="EMBL" id="MBM6737219.1"/>
    </source>
</evidence>
<dbReference type="PROSITE" id="PS50949">
    <property type="entry name" value="HTH_GNTR"/>
    <property type="match status" value="1"/>
</dbReference>
<dbReference type="Pfam" id="PF00392">
    <property type="entry name" value="GntR"/>
    <property type="match status" value="1"/>
</dbReference>
<dbReference type="Pfam" id="PF07729">
    <property type="entry name" value="FCD"/>
    <property type="match status" value="1"/>
</dbReference>
<dbReference type="EMBL" id="JACLYY010000003">
    <property type="protein sequence ID" value="MBM6737219.1"/>
    <property type="molecule type" value="Genomic_DNA"/>
</dbReference>
<keyword evidence="1" id="KW-0805">Transcription regulation</keyword>
<dbReference type="PANTHER" id="PTHR43537">
    <property type="entry name" value="TRANSCRIPTIONAL REGULATOR, GNTR FAMILY"/>
    <property type="match status" value="1"/>
</dbReference>
<dbReference type="Gene3D" id="1.20.120.530">
    <property type="entry name" value="GntR ligand-binding domain-like"/>
    <property type="match status" value="1"/>
</dbReference>
<dbReference type="Gene3D" id="1.10.10.10">
    <property type="entry name" value="Winged helix-like DNA-binding domain superfamily/Winged helix DNA-binding domain"/>
    <property type="match status" value="1"/>
</dbReference>
<evidence type="ECO:0000256" key="2">
    <source>
        <dbReference type="ARBA" id="ARBA00023125"/>
    </source>
</evidence>
<keyword evidence="3" id="KW-0804">Transcription</keyword>
<gene>
    <name evidence="5" type="ORF">H7U36_03740</name>
</gene>
<evidence type="ECO:0000256" key="3">
    <source>
        <dbReference type="ARBA" id="ARBA00023163"/>
    </source>
</evidence>
<dbReference type="SMART" id="SM00345">
    <property type="entry name" value="HTH_GNTR"/>
    <property type="match status" value="1"/>
</dbReference>
<name>A0ABS2E6H8_9FIRM</name>
<evidence type="ECO:0000259" key="4">
    <source>
        <dbReference type="PROSITE" id="PS50949"/>
    </source>
</evidence>
<dbReference type="InterPro" id="IPR008920">
    <property type="entry name" value="TF_FadR/GntR_C"/>
</dbReference>
<proteinExistence type="predicted"/>
<organism evidence="5 6">
    <name type="scientific">Faecalicatena fissicatena</name>
    <dbReference type="NCBI Taxonomy" id="290055"/>
    <lineage>
        <taxon>Bacteria</taxon>
        <taxon>Bacillati</taxon>
        <taxon>Bacillota</taxon>
        <taxon>Clostridia</taxon>
        <taxon>Lachnospirales</taxon>
        <taxon>Lachnospiraceae</taxon>
        <taxon>Faecalicatena</taxon>
    </lineage>
</organism>
<reference evidence="5 6" key="1">
    <citation type="journal article" date="2021" name="Sci. Rep.">
        <title>The distribution of antibiotic resistance genes in chicken gut microbiota commensals.</title>
        <authorList>
            <person name="Juricova H."/>
            <person name="Matiasovicova J."/>
            <person name="Kubasova T."/>
            <person name="Cejkova D."/>
            <person name="Rychlik I."/>
        </authorList>
    </citation>
    <scope>NUCLEOTIDE SEQUENCE [LARGE SCALE GENOMIC DNA]</scope>
    <source>
        <strain evidence="5 6">An773</strain>
    </source>
</reference>
<dbReference type="SMART" id="SM00895">
    <property type="entry name" value="FCD"/>
    <property type="match status" value="1"/>
</dbReference>
<keyword evidence="2" id="KW-0238">DNA-binding</keyword>
<dbReference type="Proteomes" id="UP000716906">
    <property type="component" value="Unassembled WGS sequence"/>
</dbReference>
<dbReference type="RefSeq" id="WP_191493162.1">
    <property type="nucleotide sequence ID" value="NZ_JACLYY010000003.1"/>
</dbReference>
<comment type="caution">
    <text evidence="5">The sequence shown here is derived from an EMBL/GenBank/DDBJ whole genome shotgun (WGS) entry which is preliminary data.</text>
</comment>
<evidence type="ECO:0000313" key="6">
    <source>
        <dbReference type="Proteomes" id="UP000716906"/>
    </source>
</evidence>
<protein>
    <submittedName>
        <fullName evidence="5">FadR family transcriptional regulator</fullName>
    </submittedName>
</protein>
<dbReference type="CDD" id="cd07377">
    <property type="entry name" value="WHTH_GntR"/>
    <property type="match status" value="1"/>
</dbReference>
<accession>A0ABS2E6H8</accession>
<dbReference type="InterPro" id="IPR000524">
    <property type="entry name" value="Tscrpt_reg_HTH_GntR"/>
</dbReference>
<dbReference type="PANTHER" id="PTHR43537:SF5">
    <property type="entry name" value="UXU OPERON TRANSCRIPTIONAL REGULATOR"/>
    <property type="match status" value="1"/>
</dbReference>
<evidence type="ECO:0000256" key="1">
    <source>
        <dbReference type="ARBA" id="ARBA00023015"/>
    </source>
</evidence>
<dbReference type="InterPro" id="IPR036388">
    <property type="entry name" value="WH-like_DNA-bd_sf"/>
</dbReference>
<dbReference type="SUPFAM" id="SSF48008">
    <property type="entry name" value="GntR ligand-binding domain-like"/>
    <property type="match status" value="1"/>
</dbReference>
<dbReference type="PRINTS" id="PR00035">
    <property type="entry name" value="HTHGNTR"/>
</dbReference>
<sequence>MKSSNDSWLSPVPKKNLSRMVTDKITEALANGQIKPGEYLPSETQLSESLNVGKSSVREATKMLEAVGVVEVVKGHGCRVRTSIDSHALNPLAYQLILQNNSNHEKLVEFRRIIEDAASCLAVSTISDKEIETLKELHTQMLENIENNISNLDLDVQFHEFIYAATQNPFFACVGSAIMTLFKPSMKVSNEVYPHIVIENHSRILTAFETRSSEAMHEAILHSIRKWDTLALNP</sequence>
<dbReference type="InterPro" id="IPR036390">
    <property type="entry name" value="WH_DNA-bd_sf"/>
</dbReference>
<feature type="domain" description="HTH gntR-type" evidence="4">
    <location>
        <begin position="15"/>
        <end position="83"/>
    </location>
</feature>
<dbReference type="InterPro" id="IPR011711">
    <property type="entry name" value="GntR_C"/>
</dbReference>
<keyword evidence="6" id="KW-1185">Reference proteome</keyword>
<dbReference type="SUPFAM" id="SSF46785">
    <property type="entry name" value="Winged helix' DNA-binding domain"/>
    <property type="match status" value="1"/>
</dbReference>